<evidence type="ECO:0000256" key="13">
    <source>
        <dbReference type="ARBA" id="ARBA00093635"/>
    </source>
</evidence>
<evidence type="ECO:0000256" key="8">
    <source>
        <dbReference type="ARBA" id="ARBA00022771"/>
    </source>
</evidence>
<dbReference type="InterPro" id="IPR002893">
    <property type="entry name" value="Znf_MYND"/>
</dbReference>
<dbReference type="CDD" id="cd10536">
    <property type="entry name" value="SET_SMYD4"/>
    <property type="match status" value="1"/>
</dbReference>
<dbReference type="InterPro" id="IPR001214">
    <property type="entry name" value="SET_dom"/>
</dbReference>
<evidence type="ECO:0000256" key="14">
    <source>
        <dbReference type="ARBA" id="ARBA00093680"/>
    </source>
</evidence>
<keyword evidence="19" id="KW-1185">Reference proteome</keyword>
<dbReference type="AlphaFoldDB" id="A0A5J4NCH0"/>
<keyword evidence="9" id="KW-0862">Zinc</keyword>
<keyword evidence="8 15" id="KW-0863">Zinc-finger</keyword>
<evidence type="ECO:0000256" key="7">
    <source>
        <dbReference type="ARBA" id="ARBA00022723"/>
    </source>
</evidence>
<keyword evidence="3" id="KW-0963">Cytoplasm</keyword>
<dbReference type="GO" id="GO:0005737">
    <property type="term" value="C:cytoplasm"/>
    <property type="evidence" value="ECO:0007669"/>
    <property type="project" value="UniProtKB-SubCell"/>
</dbReference>
<evidence type="ECO:0000256" key="5">
    <source>
        <dbReference type="ARBA" id="ARBA00022679"/>
    </source>
</evidence>
<evidence type="ECO:0000256" key="9">
    <source>
        <dbReference type="ARBA" id="ARBA00022833"/>
    </source>
</evidence>
<dbReference type="Gene3D" id="1.25.40.10">
    <property type="entry name" value="Tetratricopeptide repeat domain"/>
    <property type="match status" value="2"/>
</dbReference>
<keyword evidence="4" id="KW-0489">Methyltransferase</keyword>
<evidence type="ECO:0000313" key="19">
    <source>
        <dbReference type="Proteomes" id="UP000324629"/>
    </source>
</evidence>
<comment type="catalytic activity">
    <reaction evidence="11">
        <text>L-lysyl-[protein] + S-adenosyl-L-methionine = N(6)-methyl-L-lysyl-[protein] + S-adenosyl-L-homocysteine + H(+)</text>
        <dbReference type="Rhea" id="RHEA:51736"/>
        <dbReference type="Rhea" id="RHEA-COMP:9752"/>
        <dbReference type="Rhea" id="RHEA-COMP:13053"/>
        <dbReference type="ChEBI" id="CHEBI:15378"/>
        <dbReference type="ChEBI" id="CHEBI:29969"/>
        <dbReference type="ChEBI" id="CHEBI:57856"/>
        <dbReference type="ChEBI" id="CHEBI:59789"/>
        <dbReference type="ChEBI" id="CHEBI:61929"/>
    </reaction>
</comment>
<dbReference type="GO" id="GO:0008270">
    <property type="term" value="F:zinc ion binding"/>
    <property type="evidence" value="ECO:0007669"/>
    <property type="project" value="UniProtKB-KW"/>
</dbReference>
<dbReference type="InterPro" id="IPR044421">
    <property type="entry name" value="SMYD4_SET"/>
</dbReference>
<organism evidence="18 19">
    <name type="scientific">Paragonimus westermani</name>
    <dbReference type="NCBI Taxonomy" id="34504"/>
    <lineage>
        <taxon>Eukaryota</taxon>
        <taxon>Metazoa</taxon>
        <taxon>Spiralia</taxon>
        <taxon>Lophotrochozoa</taxon>
        <taxon>Platyhelminthes</taxon>
        <taxon>Trematoda</taxon>
        <taxon>Digenea</taxon>
        <taxon>Plagiorchiida</taxon>
        <taxon>Troglotremata</taxon>
        <taxon>Troglotrematidae</taxon>
        <taxon>Paragonimus</taxon>
    </lineage>
</organism>
<dbReference type="Pfam" id="PF01753">
    <property type="entry name" value="zf-MYND"/>
    <property type="match status" value="1"/>
</dbReference>
<keyword evidence="10" id="KW-0539">Nucleus</keyword>
<dbReference type="InterPro" id="IPR011990">
    <property type="entry name" value="TPR-like_helical_dom_sf"/>
</dbReference>
<dbReference type="GO" id="GO:0032259">
    <property type="term" value="P:methylation"/>
    <property type="evidence" value="ECO:0007669"/>
    <property type="project" value="UniProtKB-KW"/>
</dbReference>
<name>A0A5J4NCH0_9TREM</name>
<dbReference type="SUPFAM" id="SSF48452">
    <property type="entry name" value="TPR-like"/>
    <property type="match status" value="1"/>
</dbReference>
<dbReference type="GO" id="GO:0008168">
    <property type="term" value="F:methyltransferase activity"/>
    <property type="evidence" value="ECO:0007669"/>
    <property type="project" value="UniProtKB-KW"/>
</dbReference>
<evidence type="ECO:0000313" key="18">
    <source>
        <dbReference type="EMBL" id="KAA3673133.1"/>
    </source>
</evidence>
<reference evidence="18 19" key="1">
    <citation type="journal article" date="2019" name="Gigascience">
        <title>Whole-genome sequence of the oriental lung fluke Paragonimus westermani.</title>
        <authorList>
            <person name="Oey H."/>
            <person name="Zakrzewski M."/>
            <person name="Narain K."/>
            <person name="Devi K.R."/>
            <person name="Agatsuma T."/>
            <person name="Nawaratna S."/>
            <person name="Gobert G.N."/>
            <person name="Jones M.K."/>
            <person name="Ragan M.A."/>
            <person name="McManus D.P."/>
            <person name="Krause L."/>
        </authorList>
    </citation>
    <scope>NUCLEOTIDE SEQUENCE [LARGE SCALE GENOMIC DNA]</scope>
    <source>
        <strain evidence="18 19">IND2009</strain>
    </source>
</reference>
<dbReference type="GO" id="GO:0042826">
    <property type="term" value="F:histone deacetylase binding"/>
    <property type="evidence" value="ECO:0007669"/>
    <property type="project" value="TreeGrafter"/>
</dbReference>
<evidence type="ECO:0000256" key="1">
    <source>
        <dbReference type="ARBA" id="ARBA00004123"/>
    </source>
</evidence>
<evidence type="ECO:0000256" key="2">
    <source>
        <dbReference type="ARBA" id="ARBA00004496"/>
    </source>
</evidence>
<sequence length="769" mass="85668">MSTNSHPDFIRFSEVVVKAIATAWDDRPVDFQSDGKPMLWPPNFTSCRTDFDRVTVLLNLPEVRRFSLEPASTSNACHSNLKSDSRSTELRELGNQAWRANDVAIALTLYTKAIFYASASELKALAFANRSCVLARLGAYSAVLEDIDRAIQFHYPSGQLCRLLVRRAQALLNLKNVNEAYVAFLRAKELLNNVSENSVGLTKLIENGLKQCDVISSRSDASGDFSRVSRVPPLYVRHPNPPVPSSFTGAEGTAGGPQSNLAVTTSNQSDMFKVSYLDETVEWQVVANKLIKPGDLILIDTPYARRVHDDKVFDYCYRCFRRSINLIPCRGCSEVGFCSAACEEASWAPLWFEDGTKAEEPELSVGRSRHPSHRFECGQVHRLCLRDYAGWKHMRSQPPPVFASDALKSYHAQLRECSVDSCVGGPTVAWLSFAVVARTNPVTLRNLAQAGGYPLDWDHDRCLRDPTSPSSWPLETGLPASWAAACILHQVQAIASNAHSFSAEYYCCCAEAVDDSKRVAKPISQQPSTSTRGCSPGVELSNVNTCEVGSALYPILSLINHSCNPNVAHVYLANGDCGLYALRVIRAGDALYGNYGYHYATHSLAERQRLLLDQYCFECQCEACLENWSSLNLDLKLQCQQCCGLIELSTNATDISCNTVSTSRRSECRCSKSVQRTAIRLYNKLHRSFQELCTQIPMEFMERQFHLLSDTFLDKQIVKVSRMLDLGALEGILTRPAMSFDYLQELLKILLNLRHGCVFMLSDLLKSVN</sequence>
<evidence type="ECO:0000256" key="11">
    <source>
        <dbReference type="ARBA" id="ARBA00048985"/>
    </source>
</evidence>
<evidence type="ECO:0000256" key="12">
    <source>
        <dbReference type="ARBA" id="ARBA00093423"/>
    </source>
</evidence>
<dbReference type="Proteomes" id="UP000324629">
    <property type="component" value="Unassembled WGS sequence"/>
</dbReference>
<keyword evidence="6" id="KW-0949">S-adenosyl-L-methionine</keyword>
<feature type="domain" description="SET" evidence="16">
    <location>
        <begin position="270"/>
        <end position="596"/>
    </location>
</feature>
<evidence type="ECO:0000256" key="3">
    <source>
        <dbReference type="ARBA" id="ARBA00022490"/>
    </source>
</evidence>
<evidence type="ECO:0000256" key="15">
    <source>
        <dbReference type="PROSITE-ProRule" id="PRU00134"/>
    </source>
</evidence>
<dbReference type="PANTHER" id="PTHR46165">
    <property type="entry name" value="SET AND MYND DOMAIN-CONTAINING PROTEIN 4"/>
    <property type="match status" value="1"/>
</dbReference>
<evidence type="ECO:0000259" key="16">
    <source>
        <dbReference type="PROSITE" id="PS50280"/>
    </source>
</evidence>
<dbReference type="EMBL" id="QNGE01004189">
    <property type="protein sequence ID" value="KAA3673133.1"/>
    <property type="molecule type" value="Genomic_DNA"/>
</dbReference>
<evidence type="ECO:0000259" key="17">
    <source>
        <dbReference type="PROSITE" id="PS50865"/>
    </source>
</evidence>
<dbReference type="PROSITE" id="PS50280">
    <property type="entry name" value="SET"/>
    <property type="match status" value="1"/>
</dbReference>
<dbReference type="PROSITE" id="PS50865">
    <property type="entry name" value="ZF_MYND_2"/>
    <property type="match status" value="1"/>
</dbReference>
<dbReference type="Gene3D" id="2.170.270.10">
    <property type="entry name" value="SET domain"/>
    <property type="match status" value="1"/>
</dbReference>
<dbReference type="PANTHER" id="PTHR46165:SF2">
    <property type="entry name" value="SET AND MYND DOMAIN-CONTAINING PROTEIN 4"/>
    <property type="match status" value="1"/>
</dbReference>
<comment type="subcellular location">
    <subcellularLocation>
        <location evidence="2">Cytoplasm</location>
    </subcellularLocation>
    <subcellularLocation>
        <location evidence="1">Nucleus</location>
    </subcellularLocation>
</comment>
<evidence type="ECO:0000256" key="6">
    <source>
        <dbReference type="ARBA" id="ARBA00022691"/>
    </source>
</evidence>
<dbReference type="InterPro" id="IPR046341">
    <property type="entry name" value="SET_dom_sf"/>
</dbReference>
<dbReference type="GO" id="GO:0005634">
    <property type="term" value="C:nucleus"/>
    <property type="evidence" value="ECO:0007669"/>
    <property type="project" value="UniProtKB-SubCell"/>
</dbReference>
<keyword evidence="7" id="KW-0479">Metal-binding</keyword>
<protein>
    <recommendedName>
        <fullName evidence="13">Protein-lysine N-methyltransferase SMYD4</fullName>
    </recommendedName>
    <alternativeName>
        <fullName evidence="14">SET and MYND domain-containing protein 4</fullName>
    </alternativeName>
</protein>
<proteinExistence type="predicted"/>
<evidence type="ECO:0000256" key="4">
    <source>
        <dbReference type="ARBA" id="ARBA00022603"/>
    </source>
</evidence>
<evidence type="ECO:0000256" key="10">
    <source>
        <dbReference type="ARBA" id="ARBA00023242"/>
    </source>
</evidence>
<feature type="domain" description="MYND-type" evidence="17">
    <location>
        <begin position="316"/>
        <end position="377"/>
    </location>
</feature>
<dbReference type="Pfam" id="PF00856">
    <property type="entry name" value="SET"/>
    <property type="match status" value="1"/>
</dbReference>
<keyword evidence="5" id="KW-0808">Transferase</keyword>
<gene>
    <name evidence="18" type="ORF">DEA37_0004424</name>
</gene>
<comment type="function">
    <text evidence="12">Protein-lysine N-methyltransferase. Monomethylates PRMT5, modulating its transcriptional activity. May also act as a histone methyltransferase. Plays a critical role in cardiac development. Acts as a key epigenetic regulator of gene expression during cardiac development via its dual activities as a methyltransferase and negative regulator of HDAC1.</text>
</comment>
<dbReference type="SUPFAM" id="SSF82199">
    <property type="entry name" value="SET domain"/>
    <property type="match status" value="1"/>
</dbReference>
<comment type="caution">
    <text evidence="18">The sequence shown here is derived from an EMBL/GenBank/DDBJ whole genome shotgun (WGS) entry which is preliminary data.</text>
</comment>
<dbReference type="InterPro" id="IPR052097">
    <property type="entry name" value="SET-MYND_domain_protein"/>
</dbReference>
<accession>A0A5J4NCH0</accession>